<dbReference type="OMA" id="NQWFFTK"/>
<dbReference type="GO" id="GO:0003735">
    <property type="term" value="F:structural constituent of ribosome"/>
    <property type="evidence" value="ECO:0007669"/>
    <property type="project" value="InterPro"/>
</dbReference>
<comment type="similarity">
    <text evidence="1">Belongs to the eukaryotic ribosomal protein eL27 family.</text>
</comment>
<dbReference type="PANTHER" id="PTHR10497">
    <property type="entry name" value="60S RIBOSOMAL PROTEIN L27"/>
    <property type="match status" value="1"/>
</dbReference>
<keyword evidence="3" id="KW-0687">Ribonucleoprotein</keyword>
<evidence type="ECO:0000256" key="3">
    <source>
        <dbReference type="ARBA" id="ARBA00023274"/>
    </source>
</evidence>
<evidence type="ECO:0000256" key="1">
    <source>
        <dbReference type="ARBA" id="ARBA00009124"/>
    </source>
</evidence>
<dbReference type="RefSeq" id="XP_005850467.1">
    <property type="nucleotide sequence ID" value="XM_005850405.1"/>
</dbReference>
<dbReference type="SMART" id="SM00739">
    <property type="entry name" value="KOW"/>
    <property type="match status" value="1"/>
</dbReference>
<dbReference type="FunFam" id="2.30.30.770:FF:000001">
    <property type="entry name" value="60S ribosomal protein L27"/>
    <property type="match status" value="1"/>
</dbReference>
<dbReference type="InterPro" id="IPR041991">
    <property type="entry name" value="Ribosomal_eL27_KOW"/>
</dbReference>
<dbReference type="FunCoup" id="E1Z753">
    <property type="interactions" value="1481"/>
</dbReference>
<dbReference type="KEGG" id="cvr:CHLNCDRAFT_57155"/>
<reference evidence="5 6" key="1">
    <citation type="journal article" date="2010" name="Plant Cell">
        <title>The Chlorella variabilis NC64A genome reveals adaptation to photosymbiosis, coevolution with viruses, and cryptic sex.</title>
        <authorList>
            <person name="Blanc G."/>
            <person name="Duncan G."/>
            <person name="Agarkova I."/>
            <person name="Borodovsky M."/>
            <person name="Gurnon J."/>
            <person name="Kuo A."/>
            <person name="Lindquist E."/>
            <person name="Lucas S."/>
            <person name="Pangilinan J."/>
            <person name="Polle J."/>
            <person name="Salamov A."/>
            <person name="Terry A."/>
            <person name="Yamada T."/>
            <person name="Dunigan D.D."/>
            <person name="Grigoriev I.V."/>
            <person name="Claverie J.M."/>
            <person name="Van Etten J.L."/>
        </authorList>
    </citation>
    <scope>NUCLEOTIDE SEQUENCE [LARGE SCALE GENOMIC DNA]</scope>
    <source>
        <strain evidence="5 6">NC64A</strain>
    </source>
</reference>
<keyword evidence="6" id="KW-1185">Reference proteome</keyword>
<dbReference type="CDD" id="cd06090">
    <property type="entry name" value="KOW_RPL27"/>
    <property type="match status" value="1"/>
</dbReference>
<dbReference type="GO" id="GO:0006412">
    <property type="term" value="P:translation"/>
    <property type="evidence" value="ECO:0007669"/>
    <property type="project" value="InterPro"/>
</dbReference>
<dbReference type="EMBL" id="GL433838">
    <property type="protein sequence ID" value="EFN58365.1"/>
    <property type="molecule type" value="Genomic_DNA"/>
</dbReference>
<organism evidence="6">
    <name type="scientific">Chlorella variabilis</name>
    <name type="common">Green alga</name>
    <dbReference type="NCBI Taxonomy" id="554065"/>
    <lineage>
        <taxon>Eukaryota</taxon>
        <taxon>Viridiplantae</taxon>
        <taxon>Chlorophyta</taxon>
        <taxon>core chlorophytes</taxon>
        <taxon>Trebouxiophyceae</taxon>
        <taxon>Chlorellales</taxon>
        <taxon>Chlorellaceae</taxon>
        <taxon>Chlorella clade</taxon>
        <taxon>Chlorella</taxon>
    </lineage>
</organism>
<keyword evidence="2" id="KW-0689">Ribosomal protein</keyword>
<dbReference type="InParanoid" id="E1Z753"/>
<gene>
    <name evidence="5" type="ORF">CHLNCDRAFT_57155</name>
</gene>
<name>E1Z753_CHLVA</name>
<dbReference type="eggNOG" id="KOG3418">
    <property type="taxonomic scope" value="Eukaryota"/>
</dbReference>
<accession>E1Z753</accession>
<dbReference type="Pfam" id="PF00467">
    <property type="entry name" value="KOW"/>
    <property type="match status" value="1"/>
</dbReference>
<dbReference type="GO" id="GO:1990904">
    <property type="term" value="C:ribonucleoprotein complex"/>
    <property type="evidence" value="ECO:0007669"/>
    <property type="project" value="UniProtKB-KW"/>
</dbReference>
<protein>
    <recommendedName>
        <fullName evidence="4">KOW domain-containing protein</fullName>
    </recommendedName>
</protein>
<dbReference type="Pfam" id="PF01777">
    <property type="entry name" value="Ribosomal_L27e"/>
    <property type="match status" value="1"/>
</dbReference>
<dbReference type="Gene3D" id="2.30.30.770">
    <property type="match status" value="1"/>
</dbReference>
<evidence type="ECO:0000313" key="5">
    <source>
        <dbReference type="EMBL" id="EFN58365.1"/>
    </source>
</evidence>
<evidence type="ECO:0000313" key="6">
    <source>
        <dbReference type="Proteomes" id="UP000008141"/>
    </source>
</evidence>
<proteinExistence type="inferred from homology"/>
<dbReference type="AlphaFoldDB" id="E1Z753"/>
<evidence type="ECO:0000259" key="4">
    <source>
        <dbReference type="SMART" id="SM00739"/>
    </source>
</evidence>
<dbReference type="GeneID" id="17357516"/>
<dbReference type="InterPro" id="IPR008991">
    <property type="entry name" value="Translation_prot_SH3-like_sf"/>
</dbReference>
<dbReference type="InterPro" id="IPR001141">
    <property type="entry name" value="Ribosomal_eL27"/>
</dbReference>
<dbReference type="STRING" id="554065.E1Z753"/>
<dbReference type="SUPFAM" id="SSF50104">
    <property type="entry name" value="Translation proteins SH3-like domain"/>
    <property type="match status" value="1"/>
</dbReference>
<dbReference type="Proteomes" id="UP000008141">
    <property type="component" value="Unassembled WGS sequence"/>
</dbReference>
<feature type="domain" description="KOW" evidence="4">
    <location>
        <begin position="3"/>
        <end position="30"/>
    </location>
</feature>
<sequence>MKFLKPGKVVILLSGRYAGKKAVIVKNYDDGTSSRPYGHALVCGLSKEPRKVIKRSSQKTQARRSSMKTFIKVANYQHIMPTRYTLEVELKGVVTADCIDNSTKKVEANKEAKALLEEKFKSGKNRWFFAKLAF</sequence>
<dbReference type="InterPro" id="IPR005824">
    <property type="entry name" value="KOW"/>
</dbReference>
<dbReference type="GO" id="GO:0005840">
    <property type="term" value="C:ribosome"/>
    <property type="evidence" value="ECO:0007669"/>
    <property type="project" value="UniProtKB-KW"/>
</dbReference>
<dbReference type="InterPro" id="IPR038655">
    <property type="entry name" value="Ribosomal_eL27_sf"/>
</dbReference>
<dbReference type="OrthoDB" id="1908962at2759"/>
<evidence type="ECO:0000256" key="2">
    <source>
        <dbReference type="ARBA" id="ARBA00022980"/>
    </source>
</evidence>